<comment type="caution">
    <text evidence="1">The sequence shown here is derived from an EMBL/GenBank/DDBJ whole genome shotgun (WGS) entry which is preliminary data.</text>
</comment>
<dbReference type="GO" id="GO:0016740">
    <property type="term" value="F:transferase activity"/>
    <property type="evidence" value="ECO:0007669"/>
    <property type="project" value="UniProtKB-KW"/>
</dbReference>
<name>A0A5A7QXT6_STRAF</name>
<dbReference type="PANTHER" id="PTHR34569:SF2">
    <property type="entry name" value="EXPRESSED PROTEIN"/>
    <property type="match status" value="1"/>
</dbReference>
<dbReference type="AlphaFoldDB" id="A0A5A7QXT6"/>
<evidence type="ECO:0000313" key="2">
    <source>
        <dbReference type="Proteomes" id="UP000325081"/>
    </source>
</evidence>
<keyword evidence="1" id="KW-0808">Transferase</keyword>
<gene>
    <name evidence="1" type="ORF">STAS_27516</name>
</gene>
<keyword evidence="2" id="KW-1185">Reference proteome</keyword>
<accession>A0A5A7QXT6</accession>
<dbReference type="EMBL" id="BKCP01009181">
    <property type="protein sequence ID" value="GER50223.1"/>
    <property type="molecule type" value="Genomic_DNA"/>
</dbReference>
<sequence length="99" mass="10945">MFAFKSMSYTSLKDLLPESSAGGGRSRKEIAIRDPLLQHAAWAYLQPGAREEDGRRWWRRLAGRCGVVLGCLNGVVSVVCKGLFGERADKGNEDNMTID</sequence>
<protein>
    <submittedName>
        <fullName evidence="1">Phosphoribosylglycinamide formyltransferase 2</fullName>
    </submittedName>
</protein>
<proteinExistence type="predicted"/>
<organism evidence="1 2">
    <name type="scientific">Striga asiatica</name>
    <name type="common">Asiatic witchweed</name>
    <name type="synonym">Buchnera asiatica</name>
    <dbReference type="NCBI Taxonomy" id="4170"/>
    <lineage>
        <taxon>Eukaryota</taxon>
        <taxon>Viridiplantae</taxon>
        <taxon>Streptophyta</taxon>
        <taxon>Embryophyta</taxon>
        <taxon>Tracheophyta</taxon>
        <taxon>Spermatophyta</taxon>
        <taxon>Magnoliopsida</taxon>
        <taxon>eudicotyledons</taxon>
        <taxon>Gunneridae</taxon>
        <taxon>Pentapetalae</taxon>
        <taxon>asterids</taxon>
        <taxon>lamiids</taxon>
        <taxon>Lamiales</taxon>
        <taxon>Orobanchaceae</taxon>
        <taxon>Buchnereae</taxon>
        <taxon>Striga</taxon>
    </lineage>
</organism>
<dbReference type="OrthoDB" id="906032at2759"/>
<reference evidence="2" key="1">
    <citation type="journal article" date="2019" name="Curr. Biol.">
        <title>Genome Sequence of Striga asiatica Provides Insight into the Evolution of Plant Parasitism.</title>
        <authorList>
            <person name="Yoshida S."/>
            <person name="Kim S."/>
            <person name="Wafula E.K."/>
            <person name="Tanskanen J."/>
            <person name="Kim Y.M."/>
            <person name="Honaas L."/>
            <person name="Yang Z."/>
            <person name="Spallek T."/>
            <person name="Conn C.E."/>
            <person name="Ichihashi Y."/>
            <person name="Cheong K."/>
            <person name="Cui S."/>
            <person name="Der J.P."/>
            <person name="Gundlach H."/>
            <person name="Jiao Y."/>
            <person name="Hori C."/>
            <person name="Ishida J.K."/>
            <person name="Kasahara H."/>
            <person name="Kiba T."/>
            <person name="Kim M.S."/>
            <person name="Koo N."/>
            <person name="Laohavisit A."/>
            <person name="Lee Y.H."/>
            <person name="Lumba S."/>
            <person name="McCourt P."/>
            <person name="Mortimer J.C."/>
            <person name="Mutuku J.M."/>
            <person name="Nomura T."/>
            <person name="Sasaki-Sekimoto Y."/>
            <person name="Seto Y."/>
            <person name="Wang Y."/>
            <person name="Wakatake T."/>
            <person name="Sakakibara H."/>
            <person name="Demura T."/>
            <person name="Yamaguchi S."/>
            <person name="Yoneyama K."/>
            <person name="Manabe R.I."/>
            <person name="Nelson D.C."/>
            <person name="Schulman A.H."/>
            <person name="Timko M.P."/>
            <person name="dePamphilis C.W."/>
            <person name="Choi D."/>
            <person name="Shirasu K."/>
        </authorList>
    </citation>
    <scope>NUCLEOTIDE SEQUENCE [LARGE SCALE GENOMIC DNA]</scope>
    <source>
        <strain evidence="2">cv. UVA1</strain>
    </source>
</reference>
<dbReference type="PANTHER" id="PTHR34569">
    <property type="entry name" value="EXPRESSED PROTEIN"/>
    <property type="match status" value="1"/>
</dbReference>
<evidence type="ECO:0000313" key="1">
    <source>
        <dbReference type="EMBL" id="GER50223.1"/>
    </source>
</evidence>
<dbReference type="Proteomes" id="UP000325081">
    <property type="component" value="Unassembled WGS sequence"/>
</dbReference>